<sequence>MDRRSWLWRRKSSDKSPGETESSGSVSSHSERYSDDQEVSKSSPNHAQSPEVSSNITGCEDNDTVKCLAEKLSAALLKIRAKEDLAKQHAKVAEEAVSGWEKAEKEVLSLKQQLETAVQKNTVLEDRISHLDGALKECVRQLRQSREEQEQRIQDAMGKKNNGWESEKFELESKIVELEAQLEAAKEVSASVRQLRQSREEQEERIQDEIIKKTNEWESEKFELQSQIIELEAQLETAKEVSSSFCRDLQMKIQAIEKENTVLKFQLHAKSEELNIRTLVGELSTRSAEAASKQHLESIKKVAKLEAECRRLRAMARKASSNDNKPFTNSVYVESLTDSQSDSGERLLALDNEPSCSDSWASALIAELDQFKTVGRNPTVSAVEIDLMDDFLEMEKLAASSEADHRSHLIDHVPAIVDTEDSLSRAKINDLLQRISELEEKIAKIENEKADMEILLTKTQDRLEHTCKQLEEGEVKVADLQRQLQLSNSLNQEMENAADAAEAKKKLLEFQVESADSEVQCLREKIGFLEGNIEEERVVSAELRLKCLKLENELLKRNQEAENQRAVVLNGELKIKQEKELAIAAGKFAECQKTIASLGHQLRSLGSLEDLMIQDEKTTLGEVSLVHINEGKGKLSLYNFSESTNDPTSLLNGKDTHYPLPESSSSFSGFGKSLA</sequence>
<comment type="similarity">
    <text evidence="1">Belongs to the FPP family.</text>
</comment>
<feature type="compositionally biased region" description="Low complexity" evidence="4">
    <location>
        <begin position="663"/>
        <end position="675"/>
    </location>
</feature>
<dbReference type="AlphaFoldDB" id="A0A843UBZ7"/>
<dbReference type="SMR" id="A0A843UBZ7"/>
<dbReference type="Pfam" id="PF05911">
    <property type="entry name" value="FPP"/>
    <property type="match status" value="4"/>
</dbReference>
<feature type="compositionally biased region" description="Polar residues" evidence="4">
    <location>
        <begin position="40"/>
        <end position="57"/>
    </location>
</feature>
<keyword evidence="6" id="KW-1185">Reference proteome</keyword>
<gene>
    <name evidence="5" type="ORF">Taro_011828</name>
</gene>
<dbReference type="InterPro" id="IPR008587">
    <property type="entry name" value="FPP_plant"/>
</dbReference>
<evidence type="ECO:0008006" key="7">
    <source>
        <dbReference type="Google" id="ProtNLM"/>
    </source>
</evidence>
<evidence type="ECO:0000256" key="2">
    <source>
        <dbReference type="ARBA" id="ARBA00023054"/>
    </source>
</evidence>
<protein>
    <recommendedName>
        <fullName evidence="7">Filament-like plant protein 3</fullName>
    </recommendedName>
</protein>
<dbReference type="Proteomes" id="UP000652761">
    <property type="component" value="Unassembled WGS sequence"/>
</dbReference>
<comment type="caution">
    <text evidence="5">The sequence shown here is derived from an EMBL/GenBank/DDBJ whole genome shotgun (WGS) entry which is preliminary data.</text>
</comment>
<evidence type="ECO:0000313" key="6">
    <source>
        <dbReference type="Proteomes" id="UP000652761"/>
    </source>
</evidence>
<evidence type="ECO:0000313" key="5">
    <source>
        <dbReference type="EMBL" id="MQL79394.1"/>
    </source>
</evidence>
<evidence type="ECO:0000256" key="3">
    <source>
        <dbReference type="SAM" id="Coils"/>
    </source>
</evidence>
<dbReference type="EMBL" id="NMUH01000452">
    <property type="protein sequence ID" value="MQL79394.1"/>
    <property type="molecule type" value="Genomic_DNA"/>
</dbReference>
<organism evidence="5 6">
    <name type="scientific">Colocasia esculenta</name>
    <name type="common">Wild taro</name>
    <name type="synonym">Arum esculentum</name>
    <dbReference type="NCBI Taxonomy" id="4460"/>
    <lineage>
        <taxon>Eukaryota</taxon>
        <taxon>Viridiplantae</taxon>
        <taxon>Streptophyta</taxon>
        <taxon>Embryophyta</taxon>
        <taxon>Tracheophyta</taxon>
        <taxon>Spermatophyta</taxon>
        <taxon>Magnoliopsida</taxon>
        <taxon>Liliopsida</taxon>
        <taxon>Araceae</taxon>
        <taxon>Aroideae</taxon>
        <taxon>Colocasieae</taxon>
        <taxon>Colocasia</taxon>
    </lineage>
</organism>
<dbReference type="PANTHER" id="PTHR31580">
    <property type="entry name" value="FILAMENT-LIKE PLANT PROTEIN 4"/>
    <property type="match status" value="1"/>
</dbReference>
<dbReference type="OrthoDB" id="128924at2759"/>
<feature type="coiled-coil region" evidence="3">
    <location>
        <begin position="100"/>
        <end position="241"/>
    </location>
</feature>
<evidence type="ECO:0000256" key="1">
    <source>
        <dbReference type="ARBA" id="ARBA00005921"/>
    </source>
</evidence>
<proteinExistence type="inferred from homology"/>
<feature type="compositionally biased region" description="Basic and acidic residues" evidence="4">
    <location>
        <begin position="1"/>
        <end position="18"/>
    </location>
</feature>
<feature type="region of interest" description="Disordered" evidence="4">
    <location>
        <begin position="1"/>
        <end position="59"/>
    </location>
</feature>
<dbReference type="PANTHER" id="PTHR31580:SF49">
    <property type="entry name" value="FILAMENT-LIKE PLANT PROTEIN 3"/>
    <property type="match status" value="1"/>
</dbReference>
<feature type="coiled-coil region" evidence="3">
    <location>
        <begin position="288"/>
        <end position="322"/>
    </location>
</feature>
<feature type="compositionally biased region" description="Low complexity" evidence="4">
    <location>
        <begin position="19"/>
        <end position="28"/>
    </location>
</feature>
<evidence type="ECO:0000256" key="4">
    <source>
        <dbReference type="SAM" id="MobiDB-lite"/>
    </source>
</evidence>
<keyword evidence="2 3" id="KW-0175">Coiled coil</keyword>
<name>A0A843UBZ7_COLES</name>
<feature type="compositionally biased region" description="Basic and acidic residues" evidence="4">
    <location>
        <begin position="29"/>
        <end position="39"/>
    </location>
</feature>
<reference evidence="5" key="1">
    <citation type="submission" date="2017-07" db="EMBL/GenBank/DDBJ databases">
        <title>Taro Niue Genome Assembly and Annotation.</title>
        <authorList>
            <person name="Atibalentja N."/>
            <person name="Keating K."/>
            <person name="Fields C.J."/>
        </authorList>
    </citation>
    <scope>NUCLEOTIDE SEQUENCE</scope>
    <source>
        <strain evidence="5">Niue_2</strain>
        <tissue evidence="5">Leaf</tissue>
    </source>
</reference>
<feature type="coiled-coil region" evidence="3">
    <location>
        <begin position="428"/>
        <end position="565"/>
    </location>
</feature>
<feature type="region of interest" description="Disordered" evidence="4">
    <location>
        <begin position="648"/>
        <end position="675"/>
    </location>
</feature>
<accession>A0A843UBZ7</accession>